<dbReference type="Proteomes" id="UP000035369">
    <property type="component" value="Unassembled WGS sequence"/>
</dbReference>
<accession>A0ABR5EKP6</accession>
<reference evidence="1 2" key="1">
    <citation type="submission" date="2015-02" db="EMBL/GenBank/DDBJ databases">
        <title>Whole genome sequencing of multiple isolates of three species of pepper and tomato-infecting xanthomonads reveals genetic diversity in field strains and pinpoints effectors responsible for host specificity.</title>
        <authorList>
            <person name="Schwartz A."/>
            <person name="Dahlbeck D."/>
            <person name="Staskawicz B."/>
            <person name="Bart R."/>
            <person name="Potnis N."/>
            <person name="Minsavage G."/>
            <person name="Timilsina S."/>
            <person name="Goss E."/>
            <person name="Jones J."/>
            <person name="Vallad G."/>
            <person name="Barak J."/>
            <person name="Miller S."/>
            <person name="Ritchie D."/>
            <person name="Martins J.Jr."/>
            <person name="Patane J.S."/>
            <person name="Setubal J.C."/>
        </authorList>
    </citation>
    <scope>NUCLEOTIDE SEQUENCE [LARGE SCALE GENOMIC DNA]</scope>
    <source>
        <strain evidence="1 2">Xp3-15</strain>
    </source>
</reference>
<evidence type="ECO:0000313" key="2">
    <source>
        <dbReference type="Proteomes" id="UP000035369"/>
    </source>
</evidence>
<comment type="caution">
    <text evidence="1">The sequence shown here is derived from an EMBL/GenBank/DDBJ whole genome shotgun (WGS) entry which is preliminary data.</text>
</comment>
<proteinExistence type="predicted"/>
<name>A0ABR5EKP6_XANPE</name>
<sequence length="95" mass="10473">MAIRHAQQSPLLAVAGQKLLKACLSLDKDPVASHRFQAFRQGPMLNRLADASLFKVCIDPMSDHGTDPFDFLLAIDAPIEKPEACMRLVVASRWA</sequence>
<gene>
    <name evidence="1" type="ORF">XP315_23455</name>
</gene>
<protein>
    <submittedName>
        <fullName evidence="1">Uncharacterized protein</fullName>
    </submittedName>
</protein>
<keyword evidence="2" id="KW-1185">Reference proteome</keyword>
<dbReference type="EMBL" id="JZUY01000070">
    <property type="protein sequence ID" value="KLC00934.1"/>
    <property type="molecule type" value="Genomic_DNA"/>
</dbReference>
<evidence type="ECO:0000313" key="1">
    <source>
        <dbReference type="EMBL" id="KLC00934.1"/>
    </source>
</evidence>
<organism evidence="1 2">
    <name type="scientific">Xanthomonas perforans</name>
    <dbReference type="NCBI Taxonomy" id="442694"/>
    <lineage>
        <taxon>Bacteria</taxon>
        <taxon>Pseudomonadati</taxon>
        <taxon>Pseudomonadota</taxon>
        <taxon>Gammaproteobacteria</taxon>
        <taxon>Lysobacterales</taxon>
        <taxon>Lysobacteraceae</taxon>
        <taxon>Xanthomonas</taxon>
    </lineage>
</organism>